<dbReference type="OrthoDB" id="1882482at2"/>
<dbReference type="PRINTS" id="PR01950">
    <property type="entry name" value="LANCSUPER"/>
</dbReference>
<keyword evidence="1" id="KW-0479">Metal-binding</keyword>
<gene>
    <name evidence="2" type="ORF">SAMN05444920_104305</name>
</gene>
<accession>A0A1H6CSD4</accession>
<dbReference type="Pfam" id="PF05147">
    <property type="entry name" value="LANC_like"/>
    <property type="match status" value="1"/>
</dbReference>
<dbReference type="InterPro" id="IPR033889">
    <property type="entry name" value="LanC"/>
</dbReference>
<organism evidence="2 3">
    <name type="scientific">Nonomuraea solani</name>
    <dbReference type="NCBI Taxonomy" id="1144553"/>
    <lineage>
        <taxon>Bacteria</taxon>
        <taxon>Bacillati</taxon>
        <taxon>Actinomycetota</taxon>
        <taxon>Actinomycetes</taxon>
        <taxon>Streptosporangiales</taxon>
        <taxon>Streptosporangiaceae</taxon>
        <taxon>Nonomuraea</taxon>
    </lineage>
</organism>
<proteinExistence type="predicted"/>
<dbReference type="GO" id="GO:0031179">
    <property type="term" value="P:peptide modification"/>
    <property type="evidence" value="ECO:0007669"/>
    <property type="project" value="InterPro"/>
</dbReference>
<feature type="binding site" evidence="1">
    <location>
        <position position="311"/>
    </location>
    <ligand>
        <name>Zn(2+)</name>
        <dbReference type="ChEBI" id="CHEBI:29105"/>
    </ligand>
</feature>
<evidence type="ECO:0000313" key="3">
    <source>
        <dbReference type="Proteomes" id="UP000236732"/>
    </source>
</evidence>
<evidence type="ECO:0000313" key="2">
    <source>
        <dbReference type="EMBL" id="SEG75563.1"/>
    </source>
</evidence>
<dbReference type="GO" id="GO:0046872">
    <property type="term" value="F:metal ion binding"/>
    <property type="evidence" value="ECO:0007669"/>
    <property type="project" value="UniProtKB-KW"/>
</dbReference>
<dbReference type="Gene3D" id="1.50.10.20">
    <property type="match status" value="1"/>
</dbReference>
<dbReference type="PRINTS" id="PR01955">
    <property type="entry name" value="LANCFRANKIA"/>
</dbReference>
<dbReference type="EMBL" id="FNVT01000004">
    <property type="protein sequence ID" value="SEG75563.1"/>
    <property type="molecule type" value="Genomic_DNA"/>
</dbReference>
<dbReference type="RefSeq" id="WP_103956845.1">
    <property type="nucleotide sequence ID" value="NZ_FNVT01000004.1"/>
</dbReference>
<dbReference type="SMART" id="SM01260">
    <property type="entry name" value="LANC_like"/>
    <property type="match status" value="1"/>
</dbReference>
<feature type="binding site" evidence="1">
    <location>
        <position position="261"/>
    </location>
    <ligand>
        <name>Zn(2+)</name>
        <dbReference type="ChEBI" id="CHEBI:29105"/>
    </ligand>
</feature>
<keyword evidence="1" id="KW-0862">Zinc</keyword>
<name>A0A1H6CSD4_9ACTN</name>
<feature type="binding site" evidence="1">
    <location>
        <position position="310"/>
    </location>
    <ligand>
        <name>Zn(2+)</name>
        <dbReference type="ChEBI" id="CHEBI:29105"/>
    </ligand>
</feature>
<dbReference type="SUPFAM" id="SSF158745">
    <property type="entry name" value="LanC-like"/>
    <property type="match status" value="1"/>
</dbReference>
<dbReference type="Proteomes" id="UP000236732">
    <property type="component" value="Unassembled WGS sequence"/>
</dbReference>
<protein>
    <submittedName>
        <fullName evidence="2">Lanthionine synthetase C-like protein</fullName>
    </submittedName>
</protein>
<dbReference type="AlphaFoldDB" id="A0A1H6CSD4"/>
<reference evidence="2 3" key="1">
    <citation type="submission" date="2016-10" db="EMBL/GenBank/DDBJ databases">
        <authorList>
            <person name="de Groot N.N."/>
        </authorList>
    </citation>
    <scope>NUCLEOTIDE SEQUENCE [LARGE SCALE GENOMIC DNA]</scope>
    <source>
        <strain evidence="2 3">CGMCC 4.7037</strain>
    </source>
</reference>
<dbReference type="InterPro" id="IPR007822">
    <property type="entry name" value="LANC-like"/>
</dbReference>
<evidence type="ECO:0000256" key="1">
    <source>
        <dbReference type="PIRSR" id="PIRSR607822-1"/>
    </source>
</evidence>
<sequence length="402" mass="42472">MSDAQEIAKLVGERLADIVQEPGLSLAAGFPAAALLHAELGARDRAHAMLARAIAQEPPPGGGSLYDGLTALAFAARNTAATPADYRHLLSQLDPYVADLARVQVRHWSRQPLTVSGYDVIQGLTGLGRYLLMAAPGDLPEVLSFLVTVAGKPAEVAGHEVPGWWATGPPWIEGLNDPRYAHGHANLGLAHGIAGPLALLALAWRDGHRVPGQRQAIEGITEFLLRWRRPDAFGPRWPGTLTLDQLLGREEPPVVCNATWCYGVPGIARAIQLAGLALGRADWLRVADDAMRSLLDRPVEQLHLTAAGLCHGWAGLLQVALRIAADSADEAPSLVAALAAERTVAHFDPALPYGFRYPMSATEPPADGAGLLDGAGGTALALYAYARGGVPASRWDAALLIS</sequence>
<dbReference type="CDD" id="cd04793">
    <property type="entry name" value="LanC"/>
    <property type="match status" value="1"/>
</dbReference>
<keyword evidence="3" id="KW-1185">Reference proteome</keyword>